<dbReference type="InterPro" id="IPR035903">
    <property type="entry name" value="HesB-like_dom_sf"/>
</dbReference>
<evidence type="ECO:0000313" key="4">
    <source>
        <dbReference type="EMBL" id="MDC4248054.1"/>
    </source>
</evidence>
<reference evidence="3" key="3">
    <citation type="journal article" date="2022" name="J. Anim. Sci.">
        <title>Whole genome sequence analyses-based assessment of virulence potential and antimicrobial susceptibilities and resistance of Enterococcus faecium strains isolated from commercial swine and cattle probiotic products.</title>
        <authorList>
            <person name="Shridhar P.B."/>
            <person name="Amachawadi R.G."/>
            <person name="Tokach M."/>
            <person name="Patel I."/>
            <person name="Gangiredla J."/>
            <person name="Mammel M."/>
            <person name="Nagaraja T.G."/>
        </authorList>
    </citation>
    <scope>NUCLEOTIDE SEQUENCE</scope>
    <source>
        <strain evidence="3">EF215</strain>
    </source>
</reference>
<evidence type="ECO:0000256" key="1">
    <source>
        <dbReference type="ARBA" id="ARBA00006718"/>
    </source>
</evidence>
<comment type="caution">
    <text evidence="2">The sequence shown here is derived from an EMBL/GenBank/DDBJ whole genome shotgun (WGS) entry which is preliminary data.</text>
</comment>
<dbReference type="EMBL" id="PJVH01000003">
    <property type="protein sequence ID" value="RXU91304.1"/>
    <property type="molecule type" value="Genomic_DNA"/>
</dbReference>
<dbReference type="SUPFAM" id="SSF89360">
    <property type="entry name" value="HesB-like domain"/>
    <property type="match status" value="1"/>
</dbReference>
<evidence type="ECO:0000313" key="7">
    <source>
        <dbReference type="Proteomes" id="UP000289562"/>
    </source>
</evidence>
<dbReference type="EMBL" id="LRHK01000005">
    <property type="protein sequence ID" value="KWX16785.1"/>
    <property type="molecule type" value="Genomic_DNA"/>
</dbReference>
<evidence type="ECO:0000313" key="2">
    <source>
        <dbReference type="EMBL" id="KWX16785.1"/>
    </source>
</evidence>
<dbReference type="OMA" id="QWYIKEL"/>
<comment type="similarity">
    <text evidence="1">Belongs to the HesB/IscA family.</text>
</comment>
<reference evidence="4" key="4">
    <citation type="submission" date="2022-05" db="EMBL/GenBank/DDBJ databases">
        <title>Draft genome sequences of Clostridium perfringens strains isolated from Peru.</title>
        <authorList>
            <person name="Hurtado R."/>
            <person name="Lima L."/>
            <person name="Sousa T."/>
            <person name="Jaiswal A.K."/>
            <person name="Tiwari S."/>
            <person name="Maturrano L."/>
            <person name="Brenig B."/>
            <person name="Azevedo V."/>
        </authorList>
    </citation>
    <scope>NUCLEOTIDE SEQUENCE</scope>
    <source>
        <strain evidence="4">CP4</strain>
    </source>
</reference>
<evidence type="ECO:0000313" key="6">
    <source>
        <dbReference type="Proteomes" id="UP000070452"/>
    </source>
</evidence>
<dbReference type="PATRIC" id="fig|1352.1358.peg.2236"/>
<evidence type="ECO:0000313" key="3">
    <source>
        <dbReference type="EMBL" id="MBX4221359.1"/>
    </source>
</evidence>
<evidence type="ECO:0000313" key="5">
    <source>
        <dbReference type="EMBL" id="RXU91304.1"/>
    </source>
</evidence>
<dbReference type="Proteomes" id="UP001139644">
    <property type="component" value="Unassembled WGS sequence"/>
</dbReference>
<dbReference type="EMBL" id="JAIFOC010000003">
    <property type="protein sequence ID" value="MBX4221359.1"/>
    <property type="molecule type" value="Genomic_DNA"/>
</dbReference>
<dbReference type="EMBL" id="JAMWMK010000011">
    <property type="protein sequence ID" value="MDC4248054.1"/>
    <property type="molecule type" value="Genomic_DNA"/>
</dbReference>
<dbReference type="AlphaFoldDB" id="A0A132P397"/>
<dbReference type="Proteomes" id="UP000070452">
    <property type="component" value="Unassembled WGS sequence"/>
</dbReference>
<dbReference type="GeneID" id="66453832"/>
<proteinExistence type="inferred from homology"/>
<name>A0A132P397_ENTFC</name>
<organism evidence="2 6">
    <name type="scientific">Enterococcus faecium</name>
    <name type="common">Streptococcus faecium</name>
    <dbReference type="NCBI Taxonomy" id="1352"/>
    <lineage>
        <taxon>Bacteria</taxon>
        <taxon>Bacillati</taxon>
        <taxon>Bacillota</taxon>
        <taxon>Bacilli</taxon>
        <taxon>Lactobacillales</taxon>
        <taxon>Enterococcaceae</taxon>
        <taxon>Enterococcus</taxon>
    </lineage>
</organism>
<dbReference type="PIRSF" id="PIRSF034852">
    <property type="entry name" value="UCP034852"/>
    <property type="match status" value="1"/>
</dbReference>
<protein>
    <submittedName>
        <fullName evidence="2">Iron-sulfur cluster biosynthesis protein</fullName>
    </submittedName>
</protein>
<reference evidence="2 6" key="1">
    <citation type="submission" date="2016-01" db="EMBL/GenBank/DDBJ databases">
        <title>Molecular Mechanisms for transfer of large genomic segments between Enterococcus faecium strains.</title>
        <authorList>
            <person name="Garcia-Solache M.A."/>
            <person name="Lebreton F."/>
            <person name="Mclaughlin R.E."/>
            <person name="Whiteaker J.D."/>
            <person name="Gilmore M.S."/>
            <person name="Rice L.B."/>
        </authorList>
    </citation>
    <scope>NUCLEOTIDE SEQUENCE [LARGE SCALE GENOMIC DNA]</scope>
    <source>
        <strain evidence="2 6">D344RRF x C68</strain>
    </source>
</reference>
<reference evidence="5 7" key="2">
    <citation type="submission" date="2017-12" db="EMBL/GenBank/DDBJ databases">
        <title>A pool of 800 enterococci isolated from chicken carcass rinse samples from New Zealand.</title>
        <authorList>
            <person name="Zhang J."/>
            <person name="Rogers L."/>
            <person name="Midwinter A."/>
            <person name="French N."/>
        </authorList>
    </citation>
    <scope>NUCLEOTIDE SEQUENCE [LARGE SCALE GENOMIC DNA]</scope>
    <source>
        <strain evidence="5 7">EN697</strain>
    </source>
</reference>
<dbReference type="Proteomes" id="UP001141166">
    <property type="component" value="Unassembled WGS sequence"/>
</dbReference>
<accession>A0A132P397</accession>
<dbReference type="Proteomes" id="UP000289562">
    <property type="component" value="Unassembled WGS sequence"/>
</dbReference>
<gene>
    <name evidence="2" type="ORF">AWT83_14915</name>
    <name evidence="5" type="ORF">CYQ77_01865</name>
    <name evidence="3" type="ORF">KYX88_00595</name>
    <name evidence="4" type="ORF">M3X98_08290</name>
</gene>
<sequence>MKLTVTPKAQKWFDSEIDLPETYGIRFFGKVYGKTEVHDGFSIGMSVEQPEHPVKKVEMDGTLFFIEEADEWFFKGYDLLVDYDPNLEEPTYHFKKQ</sequence>
<dbReference type="InterPro" id="IPR008326">
    <property type="entry name" value="PdhI-like"/>
</dbReference>
<dbReference type="RefSeq" id="WP_002289149.1">
    <property type="nucleotide sequence ID" value="NZ_AP019394.1"/>
</dbReference>